<name>A0A381X8Z0_9ZZZZ</name>
<reference evidence="3" key="1">
    <citation type="submission" date="2018-05" db="EMBL/GenBank/DDBJ databases">
        <authorList>
            <person name="Lanie J.A."/>
            <person name="Ng W.-L."/>
            <person name="Kazmierczak K.M."/>
            <person name="Andrzejewski T.M."/>
            <person name="Davidsen T.M."/>
            <person name="Wayne K.J."/>
            <person name="Tettelin H."/>
            <person name="Glass J.I."/>
            <person name="Rusch D."/>
            <person name="Podicherti R."/>
            <person name="Tsui H.-C.T."/>
            <person name="Winkler M.E."/>
        </authorList>
    </citation>
    <scope>NUCLEOTIDE SEQUENCE</scope>
</reference>
<dbReference type="AlphaFoldDB" id="A0A381X8Z0"/>
<comment type="similarity">
    <text evidence="1">Belongs to the metallo-dependent hydrolases superfamily.</text>
</comment>
<protein>
    <recommendedName>
        <fullName evidence="2">Amidohydrolase-related domain-containing protein</fullName>
    </recommendedName>
</protein>
<dbReference type="GO" id="GO:0016787">
    <property type="term" value="F:hydrolase activity"/>
    <property type="evidence" value="ECO:0007669"/>
    <property type="project" value="InterPro"/>
</dbReference>
<accession>A0A381X8Z0</accession>
<evidence type="ECO:0000256" key="1">
    <source>
        <dbReference type="ARBA" id="ARBA00038310"/>
    </source>
</evidence>
<evidence type="ECO:0000313" key="3">
    <source>
        <dbReference type="EMBL" id="SVA61194.1"/>
    </source>
</evidence>
<evidence type="ECO:0000259" key="2">
    <source>
        <dbReference type="Pfam" id="PF04909"/>
    </source>
</evidence>
<dbReference type="PANTHER" id="PTHR43569:SF2">
    <property type="entry name" value="AMIDOHYDROLASE-RELATED DOMAIN-CONTAINING PROTEIN"/>
    <property type="match status" value="1"/>
</dbReference>
<feature type="domain" description="Amidohydrolase-related" evidence="2">
    <location>
        <begin position="24"/>
        <end position="297"/>
    </location>
</feature>
<dbReference type="EMBL" id="UINC01014330">
    <property type="protein sequence ID" value="SVA61194.1"/>
    <property type="molecule type" value="Genomic_DNA"/>
</dbReference>
<dbReference type="Pfam" id="PF04909">
    <property type="entry name" value="Amidohydro_2"/>
    <property type="match status" value="1"/>
</dbReference>
<dbReference type="PANTHER" id="PTHR43569">
    <property type="entry name" value="AMIDOHYDROLASE"/>
    <property type="match status" value="1"/>
</dbReference>
<dbReference type="Gene3D" id="3.20.20.140">
    <property type="entry name" value="Metal-dependent hydrolases"/>
    <property type="match status" value="1"/>
</dbReference>
<dbReference type="SUPFAM" id="SSF51556">
    <property type="entry name" value="Metallo-dependent hydrolases"/>
    <property type="match status" value="1"/>
</dbReference>
<dbReference type="InterPro" id="IPR006680">
    <property type="entry name" value="Amidohydro-rel"/>
</dbReference>
<dbReference type="InterPro" id="IPR052350">
    <property type="entry name" value="Metallo-dep_Lactonases"/>
</dbReference>
<gene>
    <name evidence="3" type="ORF">METZ01_LOCUS114048</name>
</gene>
<organism evidence="3">
    <name type="scientific">marine metagenome</name>
    <dbReference type="NCBI Taxonomy" id="408172"/>
    <lineage>
        <taxon>unclassified sequences</taxon>
        <taxon>metagenomes</taxon>
        <taxon>ecological metagenomes</taxon>
    </lineage>
</organism>
<sequence length="302" mass="33696">MAAGTAGLIGSSVLAREAPALKIVDCHTHFWDPARAEGILWPGKNSKRLYRPMLPAELQKLSKPFGGVGAIVIEASPRVEDNQWLLDLADKEPFLLGVVGRIDPTSDEFEKHLHRFAKNPRYRGIRISYGELPNGMKEGGKLVERCQLLIDHGLGLDTNGGPDMPGHVARLAEKCPKLRIVINHAANLRIDGREPPAKWRDGMAAAAKHPNVFCKVSALVEQTGKKPPPREVDYYRPVLDTLWNCFGEDRLVYGSNWPMKHDIVPLANVIGIVRDYFIAKGERVAEKFFHANSQAAYVWRMK</sequence>
<dbReference type="InterPro" id="IPR032466">
    <property type="entry name" value="Metal_Hydrolase"/>
</dbReference>
<proteinExistence type="inferred from homology"/>